<proteinExistence type="inferred from homology"/>
<dbReference type="NCBIfam" id="TIGR01395">
    <property type="entry name" value="FlgC"/>
    <property type="match status" value="1"/>
</dbReference>
<dbReference type="PANTHER" id="PTHR30435:SF2">
    <property type="entry name" value="FLAGELLAR BASAL-BODY ROD PROTEIN FLGC"/>
    <property type="match status" value="1"/>
</dbReference>
<comment type="caution">
    <text evidence="8">The sequence shown here is derived from an EMBL/GenBank/DDBJ whole genome shotgun (WGS) entry which is preliminary data.</text>
</comment>
<keyword evidence="8" id="KW-0969">Cilium</keyword>
<evidence type="ECO:0000256" key="1">
    <source>
        <dbReference type="ARBA" id="ARBA00004117"/>
    </source>
</evidence>
<keyword evidence="4 6" id="KW-0975">Bacterial flagellum</keyword>
<name>A0ABQ4QJ37_9HYPH</name>
<evidence type="ECO:0000256" key="6">
    <source>
        <dbReference type="RuleBase" id="RU362062"/>
    </source>
</evidence>
<evidence type="ECO:0000256" key="2">
    <source>
        <dbReference type="ARBA" id="ARBA00009677"/>
    </source>
</evidence>
<keyword evidence="8" id="KW-0282">Flagellum</keyword>
<feature type="domain" description="Flagellar basal-body/hook protein C-terminal" evidence="7">
    <location>
        <begin position="90"/>
        <end position="132"/>
    </location>
</feature>
<dbReference type="PROSITE" id="PS00588">
    <property type="entry name" value="FLAGELLA_BB_ROD"/>
    <property type="match status" value="1"/>
</dbReference>
<dbReference type="EMBL" id="BPQG01000048">
    <property type="protein sequence ID" value="GJD45273.1"/>
    <property type="molecule type" value="Genomic_DNA"/>
</dbReference>
<organism evidence="8 9">
    <name type="scientific">Methylobacterium cerastii</name>
    <dbReference type="NCBI Taxonomy" id="932741"/>
    <lineage>
        <taxon>Bacteria</taxon>
        <taxon>Pseudomonadati</taxon>
        <taxon>Pseudomonadota</taxon>
        <taxon>Alphaproteobacteria</taxon>
        <taxon>Hyphomicrobiales</taxon>
        <taxon>Methylobacteriaceae</taxon>
        <taxon>Methylobacterium</taxon>
    </lineage>
</organism>
<dbReference type="PANTHER" id="PTHR30435">
    <property type="entry name" value="FLAGELLAR PROTEIN"/>
    <property type="match status" value="1"/>
</dbReference>
<evidence type="ECO:0000259" key="7">
    <source>
        <dbReference type="Pfam" id="PF06429"/>
    </source>
</evidence>
<evidence type="ECO:0000313" key="8">
    <source>
        <dbReference type="EMBL" id="GJD45273.1"/>
    </source>
</evidence>
<comment type="subunit">
    <text evidence="5 6">The basal body constitutes a major portion of the flagellar organelle and consists of four rings (L,P,S, and M) mounted on a central rod. The rod consists of about 26 subunits of FlgG in the distal portion, and FlgB, FlgC and FlgF are thought to build up the proximal portion of the rod with about 6 subunits each.</text>
</comment>
<dbReference type="InterPro" id="IPR006299">
    <property type="entry name" value="FlgC"/>
</dbReference>
<dbReference type="Proteomes" id="UP001055117">
    <property type="component" value="Unassembled WGS sequence"/>
</dbReference>
<keyword evidence="9" id="KW-1185">Reference proteome</keyword>
<evidence type="ECO:0000256" key="4">
    <source>
        <dbReference type="ARBA" id="ARBA00023143"/>
    </source>
</evidence>
<comment type="subcellular location">
    <subcellularLocation>
        <location evidence="1 6">Bacterial flagellum basal body</location>
    </subcellularLocation>
</comment>
<dbReference type="InterPro" id="IPR019776">
    <property type="entry name" value="Flagellar_basal_body_rod_CS"/>
</dbReference>
<evidence type="ECO:0000313" key="9">
    <source>
        <dbReference type="Proteomes" id="UP001055117"/>
    </source>
</evidence>
<gene>
    <name evidence="8" type="primary">flgC</name>
    <name evidence="8" type="ORF">AFCDBAGC_3144</name>
</gene>
<sequence length="135" mass="15040">MDFNKSLTIAAAGLKAQSGRMRIIAENIANADSAPQSANGEPYRRKIPTFRSHVDRETGANLVEAGRVRRDMTAFRTKYDPGNPAADAKGEVRMPNVNGLIENMDMREAQRSYEANLNMVTTARRMISRTLEILK</sequence>
<protein>
    <recommendedName>
        <fullName evidence="3 6">Flagellar basal-body rod protein FlgC</fullName>
    </recommendedName>
</protein>
<accession>A0ABQ4QJ37</accession>
<evidence type="ECO:0000256" key="5">
    <source>
        <dbReference type="ARBA" id="ARBA00025933"/>
    </source>
</evidence>
<reference evidence="8 9" key="1">
    <citation type="journal article" date="2021" name="Front. Microbiol.">
        <title>Comprehensive Comparative Genomics and Phenotyping of Methylobacterium Species.</title>
        <authorList>
            <person name="Alessa O."/>
            <person name="Ogura Y."/>
            <person name="Fujitani Y."/>
            <person name="Takami H."/>
            <person name="Hayashi T."/>
            <person name="Sahin N."/>
            <person name="Tani A."/>
        </authorList>
    </citation>
    <scope>NUCLEOTIDE SEQUENCE [LARGE SCALE GENOMIC DNA]</scope>
    <source>
        <strain evidence="8 9">DSM 23679</strain>
    </source>
</reference>
<comment type="similarity">
    <text evidence="2">Belongs to the flagella basal body rod proteins family.</text>
</comment>
<evidence type="ECO:0000256" key="3">
    <source>
        <dbReference type="ARBA" id="ARBA00017941"/>
    </source>
</evidence>
<dbReference type="Pfam" id="PF06429">
    <property type="entry name" value="Flg_bbr_C"/>
    <property type="match status" value="1"/>
</dbReference>
<dbReference type="InterPro" id="IPR010930">
    <property type="entry name" value="Flg_bb/hook_C_dom"/>
</dbReference>
<keyword evidence="8" id="KW-0966">Cell projection</keyword>
<dbReference type="RefSeq" id="WP_147754436.1">
    <property type="nucleotide sequence ID" value="NZ_BPQG01000048.1"/>
</dbReference>